<dbReference type="Gene3D" id="1.25.40.10">
    <property type="entry name" value="Tetratricopeptide repeat domain"/>
    <property type="match status" value="1"/>
</dbReference>
<dbReference type="InterPro" id="IPR011990">
    <property type="entry name" value="TPR-like_helical_dom_sf"/>
</dbReference>
<evidence type="ECO:0000313" key="3">
    <source>
        <dbReference type="Proteomes" id="UP000503447"/>
    </source>
</evidence>
<accession>A0A6M5YR03</accession>
<sequence length="128" mass="13794">MTVHDMLAEGRLADAVASQEATVGAAPADPGARRLLVDLLVFAGRFDDARAHLDRIGSDEPEWPEVARGLLRLFRSERRRTAEGAPRPSPRTRRRNTPRAAGGRCNSSAARGPTMPCGRSTPPTPSAR</sequence>
<dbReference type="Proteomes" id="UP000503447">
    <property type="component" value="Chromosome"/>
</dbReference>
<keyword evidence="3" id="KW-1185">Reference proteome</keyword>
<evidence type="ECO:0000256" key="1">
    <source>
        <dbReference type="SAM" id="MobiDB-lite"/>
    </source>
</evidence>
<reference evidence="3" key="1">
    <citation type="submission" date="2020-05" db="EMBL/GenBank/DDBJ databases">
        <title>Frigoriglobus tundricola gen. nov., sp. nov., a psychrotolerant cellulolytic planctomycete of the family Gemmataceae with two divergent copies of 16S rRNA gene.</title>
        <authorList>
            <person name="Kulichevskaya I.S."/>
            <person name="Ivanova A.A."/>
            <person name="Naumoff D.G."/>
            <person name="Beletsky A.V."/>
            <person name="Rijpstra W.I.C."/>
            <person name="Sinninghe Damste J.S."/>
            <person name="Mardanov A.V."/>
            <person name="Ravin N.V."/>
            <person name="Dedysh S.N."/>
        </authorList>
    </citation>
    <scope>NUCLEOTIDE SEQUENCE [LARGE SCALE GENOMIC DNA]</scope>
    <source>
        <strain evidence="3">PL17</strain>
    </source>
</reference>
<name>A0A6M5YR03_9BACT</name>
<dbReference type="AlphaFoldDB" id="A0A6M5YR03"/>
<dbReference type="KEGG" id="ftj:FTUN_3277"/>
<protein>
    <submittedName>
        <fullName evidence="2">Protein of avirulence locus ImpE</fullName>
    </submittedName>
</protein>
<feature type="region of interest" description="Disordered" evidence="1">
    <location>
        <begin position="75"/>
        <end position="128"/>
    </location>
</feature>
<evidence type="ECO:0000313" key="2">
    <source>
        <dbReference type="EMBL" id="QJW95723.1"/>
    </source>
</evidence>
<dbReference type="EMBL" id="CP053452">
    <property type="protein sequence ID" value="QJW95723.1"/>
    <property type="molecule type" value="Genomic_DNA"/>
</dbReference>
<dbReference type="RefSeq" id="WP_171471458.1">
    <property type="nucleotide sequence ID" value="NZ_CP053452.2"/>
</dbReference>
<dbReference type="SUPFAM" id="SSF144059">
    <property type="entry name" value="ImpE-like"/>
    <property type="match status" value="1"/>
</dbReference>
<dbReference type="Pfam" id="PF14559">
    <property type="entry name" value="TPR_19"/>
    <property type="match status" value="1"/>
</dbReference>
<gene>
    <name evidence="2" type="ORF">FTUN_3277</name>
</gene>
<organism evidence="2 3">
    <name type="scientific">Frigoriglobus tundricola</name>
    <dbReference type="NCBI Taxonomy" id="2774151"/>
    <lineage>
        <taxon>Bacteria</taxon>
        <taxon>Pseudomonadati</taxon>
        <taxon>Planctomycetota</taxon>
        <taxon>Planctomycetia</taxon>
        <taxon>Gemmatales</taxon>
        <taxon>Gemmataceae</taxon>
        <taxon>Frigoriglobus</taxon>
    </lineage>
</organism>
<proteinExistence type="predicted"/>